<proteinExistence type="predicted"/>
<dbReference type="SUPFAM" id="SSF51306">
    <property type="entry name" value="LexA/Signal peptidase"/>
    <property type="match status" value="1"/>
</dbReference>
<dbReference type="PANTHER" id="PTHR33516:SF2">
    <property type="entry name" value="LEXA REPRESSOR-RELATED"/>
    <property type="match status" value="1"/>
</dbReference>
<dbReference type="AlphaFoldDB" id="A0A379GBJ4"/>
<dbReference type="Gene3D" id="2.10.109.10">
    <property type="entry name" value="Umud Fragment, subunit A"/>
    <property type="match status" value="1"/>
</dbReference>
<dbReference type="PANTHER" id="PTHR33516">
    <property type="entry name" value="LEXA REPRESSOR"/>
    <property type="match status" value="1"/>
</dbReference>
<dbReference type="Pfam" id="PF00717">
    <property type="entry name" value="Peptidase_S24"/>
    <property type="match status" value="1"/>
</dbReference>
<dbReference type="InterPro" id="IPR050077">
    <property type="entry name" value="LexA_repressor"/>
</dbReference>
<evidence type="ECO:0000313" key="3">
    <source>
        <dbReference type="EMBL" id="SUC38394.1"/>
    </source>
</evidence>
<gene>
    <name evidence="3" type="ORF">NCTC11938_02661</name>
</gene>
<dbReference type="EMBL" id="UGTS01000005">
    <property type="protein sequence ID" value="SUC38394.1"/>
    <property type="molecule type" value="Genomic_DNA"/>
</dbReference>
<dbReference type="InterPro" id="IPR015927">
    <property type="entry name" value="Peptidase_S24_S26A/B/C"/>
</dbReference>
<evidence type="ECO:0000256" key="1">
    <source>
        <dbReference type="SAM" id="MobiDB-lite"/>
    </source>
</evidence>
<dbReference type="Proteomes" id="UP000254191">
    <property type="component" value="Unassembled WGS sequence"/>
</dbReference>
<feature type="region of interest" description="Disordered" evidence="1">
    <location>
        <begin position="1"/>
        <end position="29"/>
    </location>
</feature>
<accession>A0A379GBJ4</accession>
<feature type="domain" description="Peptidase S24/S26A/S26B/S26C" evidence="2">
    <location>
        <begin position="7"/>
        <end position="95"/>
    </location>
</feature>
<protein>
    <submittedName>
        <fullName evidence="3">Phage repressor</fullName>
    </submittedName>
</protein>
<evidence type="ECO:0000313" key="4">
    <source>
        <dbReference type="Proteomes" id="UP000254191"/>
    </source>
</evidence>
<name>A0A379GBJ4_PROMI</name>
<reference evidence="3 4" key="1">
    <citation type="submission" date="2018-06" db="EMBL/GenBank/DDBJ databases">
        <authorList>
            <consortium name="Pathogen Informatics"/>
            <person name="Doyle S."/>
        </authorList>
    </citation>
    <scope>NUCLEOTIDE SEQUENCE [LARGE SCALE GENOMIC DNA]</scope>
    <source>
        <strain evidence="3 4">NCTC11938</strain>
    </source>
</reference>
<dbReference type="InterPro" id="IPR039418">
    <property type="entry name" value="LexA-like"/>
</dbReference>
<sequence>MKSQGKHEGGFALRVKGDSMENPSGKKSYPRGAVIVVDPELSYSSNLLVVARLDDSKEATFKQLVIDDEQKYLKPLDSQYSATAINDNGTIIGVAR</sequence>
<organism evidence="3 4">
    <name type="scientific">Proteus mirabilis</name>
    <dbReference type="NCBI Taxonomy" id="584"/>
    <lineage>
        <taxon>Bacteria</taxon>
        <taxon>Pseudomonadati</taxon>
        <taxon>Pseudomonadota</taxon>
        <taxon>Gammaproteobacteria</taxon>
        <taxon>Enterobacterales</taxon>
        <taxon>Morganellaceae</taxon>
        <taxon>Proteus</taxon>
    </lineage>
</organism>
<evidence type="ECO:0000259" key="2">
    <source>
        <dbReference type="Pfam" id="PF00717"/>
    </source>
</evidence>
<dbReference type="CDD" id="cd06529">
    <property type="entry name" value="S24_LexA-like"/>
    <property type="match status" value="1"/>
</dbReference>
<dbReference type="InterPro" id="IPR036286">
    <property type="entry name" value="LexA/Signal_pep-like_sf"/>
</dbReference>
<feature type="compositionally biased region" description="Basic and acidic residues" evidence="1">
    <location>
        <begin position="1"/>
        <end position="19"/>
    </location>
</feature>